<proteinExistence type="inferred from homology"/>
<dbReference type="Pfam" id="PF13302">
    <property type="entry name" value="Acetyltransf_3"/>
    <property type="match status" value="1"/>
</dbReference>
<dbReference type="AlphaFoldDB" id="A0A919AXN2"/>
<dbReference type="Gene3D" id="3.40.630.30">
    <property type="match status" value="1"/>
</dbReference>
<evidence type="ECO:0000313" key="6">
    <source>
        <dbReference type="EMBL" id="GHF30601.1"/>
    </source>
</evidence>
<reference evidence="6" key="1">
    <citation type="journal article" date="2014" name="Int. J. Syst. Evol. Microbiol.">
        <title>Complete genome sequence of Corynebacterium casei LMG S-19264T (=DSM 44701T), isolated from a smear-ripened cheese.</title>
        <authorList>
            <consortium name="US DOE Joint Genome Institute (JGI-PGF)"/>
            <person name="Walter F."/>
            <person name="Albersmeier A."/>
            <person name="Kalinowski J."/>
            <person name="Ruckert C."/>
        </authorList>
    </citation>
    <scope>NUCLEOTIDE SEQUENCE</scope>
    <source>
        <strain evidence="6">JCM 4059</strain>
    </source>
</reference>
<dbReference type="PROSITE" id="PS51186">
    <property type="entry name" value="GNAT"/>
    <property type="match status" value="1"/>
</dbReference>
<dbReference type="Proteomes" id="UP000638313">
    <property type="component" value="Unassembled WGS sequence"/>
</dbReference>
<protein>
    <submittedName>
        <fullName evidence="6">N-acetyltransferase GCN5</fullName>
    </submittedName>
</protein>
<accession>A0A919AXN2</accession>
<dbReference type="GO" id="GO:0005737">
    <property type="term" value="C:cytoplasm"/>
    <property type="evidence" value="ECO:0007669"/>
    <property type="project" value="TreeGrafter"/>
</dbReference>
<dbReference type="SUPFAM" id="SSF55729">
    <property type="entry name" value="Acyl-CoA N-acyltransferases (Nat)"/>
    <property type="match status" value="1"/>
</dbReference>
<sequence length="212" mass="24010">MGTRTPTSYRGPMIDEQNAPHDRDREPRYEAVPGVVLRPVSPDDAETLARAYRRNRDHLRPWDPRRPEVFYTTEGQAARLRDLEALRRERRVMPWVLAEDDDRGEIVGVVNLNNIVHGAFHSTNLGYWIDAGHTGRGLATAAVSAVCTDAYERLGLHRVEAGTLLDNTASQRVLAKCGFEPIGIARNYLHINDAWRDHRLYQRILGDRPPAG</sequence>
<feature type="domain" description="N-acetyltransferase" evidence="5">
    <location>
        <begin position="35"/>
        <end position="202"/>
    </location>
</feature>
<keyword evidence="7" id="KW-1185">Reference proteome</keyword>
<evidence type="ECO:0000259" key="5">
    <source>
        <dbReference type="PROSITE" id="PS51186"/>
    </source>
</evidence>
<evidence type="ECO:0000256" key="2">
    <source>
        <dbReference type="ARBA" id="ARBA00023315"/>
    </source>
</evidence>
<dbReference type="EMBL" id="BNBD01000001">
    <property type="protein sequence ID" value="GHF30601.1"/>
    <property type="molecule type" value="Genomic_DNA"/>
</dbReference>
<dbReference type="GO" id="GO:0008999">
    <property type="term" value="F:protein-N-terminal-alanine acetyltransferase activity"/>
    <property type="evidence" value="ECO:0007669"/>
    <property type="project" value="TreeGrafter"/>
</dbReference>
<dbReference type="InterPro" id="IPR016181">
    <property type="entry name" value="Acyl_CoA_acyltransferase"/>
</dbReference>
<dbReference type="PANTHER" id="PTHR43792">
    <property type="entry name" value="GNAT FAMILY, PUTATIVE (AFU_ORTHOLOGUE AFUA_3G00765)-RELATED-RELATED"/>
    <property type="match status" value="1"/>
</dbReference>
<dbReference type="InterPro" id="IPR051531">
    <property type="entry name" value="N-acetyltransferase"/>
</dbReference>
<evidence type="ECO:0000256" key="4">
    <source>
        <dbReference type="SAM" id="MobiDB-lite"/>
    </source>
</evidence>
<keyword evidence="1" id="KW-0808">Transferase</keyword>
<dbReference type="InterPro" id="IPR000182">
    <property type="entry name" value="GNAT_dom"/>
</dbReference>
<feature type="compositionally biased region" description="Basic and acidic residues" evidence="4">
    <location>
        <begin position="18"/>
        <end position="29"/>
    </location>
</feature>
<feature type="region of interest" description="Disordered" evidence="4">
    <location>
        <begin position="1"/>
        <end position="32"/>
    </location>
</feature>
<evidence type="ECO:0000313" key="7">
    <source>
        <dbReference type="Proteomes" id="UP000638313"/>
    </source>
</evidence>
<name>A0A919AXN2_9ACTN</name>
<gene>
    <name evidence="6" type="ORF">GCM10010218_09870</name>
</gene>
<dbReference type="PANTHER" id="PTHR43792:SF8">
    <property type="entry name" value="[RIBOSOMAL PROTEIN US5]-ALANINE N-ACETYLTRANSFERASE"/>
    <property type="match status" value="1"/>
</dbReference>
<organism evidence="6 7">
    <name type="scientific">Streptomyces mashuensis</name>
    <dbReference type="NCBI Taxonomy" id="33904"/>
    <lineage>
        <taxon>Bacteria</taxon>
        <taxon>Bacillati</taxon>
        <taxon>Actinomycetota</taxon>
        <taxon>Actinomycetes</taxon>
        <taxon>Kitasatosporales</taxon>
        <taxon>Streptomycetaceae</taxon>
        <taxon>Streptomyces</taxon>
    </lineage>
</organism>
<comment type="similarity">
    <text evidence="3">Belongs to the acetyltransferase family. RimJ subfamily.</text>
</comment>
<evidence type="ECO:0000256" key="1">
    <source>
        <dbReference type="ARBA" id="ARBA00022679"/>
    </source>
</evidence>
<comment type="caution">
    <text evidence="6">The sequence shown here is derived from an EMBL/GenBank/DDBJ whole genome shotgun (WGS) entry which is preliminary data.</text>
</comment>
<keyword evidence="2" id="KW-0012">Acyltransferase</keyword>
<evidence type="ECO:0000256" key="3">
    <source>
        <dbReference type="ARBA" id="ARBA00038502"/>
    </source>
</evidence>
<reference evidence="6" key="2">
    <citation type="submission" date="2020-09" db="EMBL/GenBank/DDBJ databases">
        <authorList>
            <person name="Sun Q."/>
            <person name="Ohkuma M."/>
        </authorList>
    </citation>
    <scope>NUCLEOTIDE SEQUENCE</scope>
    <source>
        <strain evidence="6">JCM 4059</strain>
    </source>
</reference>